<evidence type="ECO:0000256" key="1">
    <source>
        <dbReference type="SAM" id="MobiDB-lite"/>
    </source>
</evidence>
<dbReference type="EMBL" id="JAHCVI010000004">
    <property type="protein sequence ID" value="KAG7285817.1"/>
    <property type="molecule type" value="Genomic_DNA"/>
</dbReference>
<feature type="region of interest" description="Disordered" evidence="1">
    <location>
        <begin position="68"/>
        <end position="129"/>
    </location>
</feature>
<accession>A0AAD4EUJ0</accession>
<organism evidence="2 3">
    <name type="scientific">Staphylotrichum longicolle</name>
    <dbReference type="NCBI Taxonomy" id="669026"/>
    <lineage>
        <taxon>Eukaryota</taxon>
        <taxon>Fungi</taxon>
        <taxon>Dikarya</taxon>
        <taxon>Ascomycota</taxon>
        <taxon>Pezizomycotina</taxon>
        <taxon>Sordariomycetes</taxon>
        <taxon>Sordariomycetidae</taxon>
        <taxon>Sordariales</taxon>
        <taxon>Chaetomiaceae</taxon>
        <taxon>Staphylotrichum</taxon>
    </lineage>
</organism>
<name>A0AAD4EUJ0_9PEZI</name>
<protein>
    <submittedName>
        <fullName evidence="2">Uncharacterized protein</fullName>
    </submittedName>
</protein>
<evidence type="ECO:0000313" key="3">
    <source>
        <dbReference type="Proteomes" id="UP001197093"/>
    </source>
</evidence>
<reference evidence="2" key="1">
    <citation type="submission" date="2023-02" db="EMBL/GenBank/DDBJ databases">
        <authorList>
            <person name="Palmer J.M."/>
        </authorList>
    </citation>
    <scope>NUCLEOTIDE SEQUENCE</scope>
    <source>
        <strain evidence="2">FW57</strain>
    </source>
</reference>
<gene>
    <name evidence="2" type="ORF">NEMBOFW57_008111</name>
</gene>
<dbReference type="AlphaFoldDB" id="A0AAD4EUJ0"/>
<dbReference type="Proteomes" id="UP001197093">
    <property type="component" value="Unassembled WGS sequence"/>
</dbReference>
<keyword evidence="3" id="KW-1185">Reference proteome</keyword>
<evidence type="ECO:0000313" key="2">
    <source>
        <dbReference type="EMBL" id="KAG7285817.1"/>
    </source>
</evidence>
<comment type="caution">
    <text evidence="2">The sequence shown here is derived from an EMBL/GenBank/DDBJ whole genome shotgun (WGS) entry which is preliminary data.</text>
</comment>
<proteinExistence type="predicted"/>
<sequence>MEVVRVTVVDDDDDGGDAAVSVVEVESWEVGVEEKGGKKVEDAEAVAVEASALDTRVRLWLMQKGESVSAPPQVCPSAQQMDPHWKSPAAHTRVQLAVPASDGQQKKAPLMDEHVSPAPPTMRRKCQRL</sequence>